<evidence type="ECO:0000256" key="1">
    <source>
        <dbReference type="SAM" id="MobiDB-lite"/>
    </source>
</evidence>
<organism evidence="2">
    <name type="scientific">marine sediment metagenome</name>
    <dbReference type="NCBI Taxonomy" id="412755"/>
    <lineage>
        <taxon>unclassified sequences</taxon>
        <taxon>metagenomes</taxon>
        <taxon>ecological metagenomes</taxon>
    </lineage>
</organism>
<feature type="compositionally biased region" description="Basic and acidic residues" evidence="1">
    <location>
        <begin position="163"/>
        <end position="173"/>
    </location>
</feature>
<name>A0A0F9LTB4_9ZZZZ</name>
<proteinExistence type="predicted"/>
<reference evidence="2" key="1">
    <citation type="journal article" date="2015" name="Nature">
        <title>Complex archaea that bridge the gap between prokaryotes and eukaryotes.</title>
        <authorList>
            <person name="Spang A."/>
            <person name="Saw J.H."/>
            <person name="Jorgensen S.L."/>
            <person name="Zaremba-Niedzwiedzka K."/>
            <person name="Martijn J."/>
            <person name="Lind A.E."/>
            <person name="van Eijk R."/>
            <person name="Schleper C."/>
            <person name="Guy L."/>
            <person name="Ettema T.J."/>
        </authorList>
    </citation>
    <scope>NUCLEOTIDE SEQUENCE</scope>
</reference>
<comment type="caution">
    <text evidence="2">The sequence shown here is derived from an EMBL/GenBank/DDBJ whole genome shotgun (WGS) entry which is preliminary data.</text>
</comment>
<feature type="region of interest" description="Disordered" evidence="1">
    <location>
        <begin position="163"/>
        <end position="193"/>
    </location>
</feature>
<accession>A0A0F9LTB4</accession>
<protein>
    <submittedName>
        <fullName evidence="2">Uncharacterized protein</fullName>
    </submittedName>
</protein>
<dbReference type="AlphaFoldDB" id="A0A0F9LTB4"/>
<evidence type="ECO:0000313" key="2">
    <source>
        <dbReference type="EMBL" id="KKM67645.1"/>
    </source>
</evidence>
<dbReference type="EMBL" id="LAZR01010311">
    <property type="protein sequence ID" value="KKM67645.1"/>
    <property type="molecule type" value="Genomic_DNA"/>
</dbReference>
<gene>
    <name evidence="2" type="ORF">LCGC14_1469020</name>
</gene>
<sequence length="193" mass="21454">MAKGKILCPSWVVTELRHMLDEMNGRHDDVMVGGCALLGTEGFDVKLCQQTTIVDPRQYGEMMSEGLRLLASKAFAAILETTWAVTQSPNHPVQKIKDPDEQRQYLIDLYERATRDFLQVVFTYTNNFFCEGKKAEMSVACGSRVLSLWLKVAQSRISFTLAKDHDESPKETTDGPGTDTDAIEGSGQAEEGT</sequence>